<reference evidence="3" key="1">
    <citation type="journal article" date="2020" name="mSystems">
        <title>Genome- and Community-Level Interaction Insights into Carbon Utilization and Element Cycling Functions of Hydrothermarchaeota in Hydrothermal Sediment.</title>
        <authorList>
            <person name="Zhou Z."/>
            <person name="Liu Y."/>
            <person name="Xu W."/>
            <person name="Pan J."/>
            <person name="Luo Z.H."/>
            <person name="Li M."/>
        </authorList>
    </citation>
    <scope>NUCLEOTIDE SEQUENCE [LARGE SCALE GENOMIC DNA]</scope>
    <source>
        <strain evidence="3">SpSt-374</strain>
    </source>
</reference>
<dbReference type="EMBL" id="DSPX01000166">
    <property type="protein sequence ID" value="HGG02140.1"/>
    <property type="molecule type" value="Genomic_DNA"/>
</dbReference>
<keyword evidence="2" id="KW-0472">Membrane</keyword>
<comment type="caution">
    <text evidence="3">The sequence shown here is derived from an EMBL/GenBank/DDBJ whole genome shotgun (WGS) entry which is preliminary data.</text>
</comment>
<evidence type="ECO:0000313" key="3">
    <source>
        <dbReference type="EMBL" id="HGG02140.1"/>
    </source>
</evidence>
<proteinExistence type="predicted"/>
<evidence type="ECO:0000256" key="2">
    <source>
        <dbReference type="SAM" id="Phobius"/>
    </source>
</evidence>
<evidence type="ECO:0000256" key="1">
    <source>
        <dbReference type="SAM" id="MobiDB-lite"/>
    </source>
</evidence>
<name>A0A7C3ZIL3_9CYAN</name>
<feature type="transmembrane region" description="Helical" evidence="2">
    <location>
        <begin position="46"/>
        <end position="62"/>
    </location>
</feature>
<organism evidence="3">
    <name type="scientific">Planktothricoides sp. SpSt-374</name>
    <dbReference type="NCBI Taxonomy" id="2282167"/>
    <lineage>
        <taxon>Bacteria</taxon>
        <taxon>Bacillati</taxon>
        <taxon>Cyanobacteriota</taxon>
        <taxon>Cyanophyceae</taxon>
        <taxon>Oscillatoriophycideae</taxon>
        <taxon>Oscillatoriales</taxon>
        <taxon>Oscillatoriaceae</taxon>
        <taxon>Planktothricoides</taxon>
    </lineage>
</organism>
<dbReference type="NCBIfam" id="NF033947">
    <property type="entry name" value="PEP-cistern"/>
    <property type="match status" value="1"/>
</dbReference>
<gene>
    <name evidence="3" type="ORF">ENR15_16215</name>
</gene>
<accession>A0A7C3ZIL3</accession>
<keyword evidence="2" id="KW-1133">Transmembrane helix</keyword>
<dbReference type="AlphaFoldDB" id="A0A7C3ZIL3"/>
<keyword evidence="2" id="KW-0812">Transmembrane</keyword>
<feature type="region of interest" description="Disordered" evidence="1">
    <location>
        <begin position="240"/>
        <end position="266"/>
    </location>
</feature>
<sequence>MNIQAKTGVVWETIKSDSEHELEQNIPTSILVGLGAKKMFRQPSKLAIGVAVMAATAIYGITEAAPAQAFIFNGDRIEVDAAQDLGKSFQVNFDGNVERNTVEGLSSLAKFTLTSVTGNQAIFNIELSNTSNNGITSRTSALGFDIADATVTSASVLSGSLFTNAVLNDAFPNGFGKVEVCFINNATNCKGGGGTGNNSGVLTGATGSFAASITLSESTQKFAMSNFGVRYQSIDDGGELSGASGTGMGTTSPIATKPKQPTSIPEPATSTAIFLAGVGLLSAGRKKQPARF</sequence>
<protein>
    <submittedName>
        <fullName evidence="3">PEP-CTERM sorting domain-containing protein</fullName>
    </submittedName>
</protein>